<dbReference type="Proteomes" id="UP000279600">
    <property type="component" value="Chromosome"/>
</dbReference>
<feature type="transmembrane region" description="Helical" evidence="1">
    <location>
        <begin position="376"/>
        <end position="396"/>
    </location>
</feature>
<dbReference type="Pfam" id="PF26314">
    <property type="entry name" value="MptA_B_family"/>
    <property type="match status" value="1"/>
</dbReference>
<feature type="transmembrane region" description="Helical" evidence="1">
    <location>
        <begin position="35"/>
        <end position="56"/>
    </location>
</feature>
<keyword evidence="1" id="KW-1133">Transmembrane helix</keyword>
<feature type="transmembrane region" description="Helical" evidence="1">
    <location>
        <begin position="342"/>
        <end position="364"/>
    </location>
</feature>
<dbReference type="OrthoDB" id="1491846at2"/>
<reference evidence="2 3" key="1">
    <citation type="submission" date="2018-12" db="EMBL/GenBank/DDBJ databases">
        <title>Complete genome of Nonlabens sp. MJ115.</title>
        <authorList>
            <person name="Choi H.S."/>
            <person name="Jung J."/>
        </authorList>
    </citation>
    <scope>NUCLEOTIDE SEQUENCE [LARGE SCALE GENOMIC DNA]</scope>
    <source>
        <strain evidence="2 3">MJ115</strain>
    </source>
</reference>
<keyword evidence="1" id="KW-0472">Membrane</keyword>
<dbReference type="KEGG" id="noj:EJ995_04790"/>
<dbReference type="RefSeq" id="WP_126446144.1">
    <property type="nucleotide sequence ID" value="NZ_CP034549.1"/>
</dbReference>
<name>A0A3S9MWR5_9FLAO</name>
<accession>A0A3S9MWR5</accession>
<feature type="transmembrane region" description="Helical" evidence="1">
    <location>
        <begin position="77"/>
        <end position="98"/>
    </location>
</feature>
<evidence type="ECO:0000313" key="3">
    <source>
        <dbReference type="Proteomes" id="UP000279600"/>
    </source>
</evidence>
<evidence type="ECO:0000313" key="2">
    <source>
        <dbReference type="EMBL" id="AZQ43582.1"/>
    </source>
</evidence>
<protein>
    <submittedName>
        <fullName evidence="2">DUF2029 domain-containing protein</fullName>
    </submittedName>
</protein>
<dbReference type="AlphaFoldDB" id="A0A3S9MWR5"/>
<gene>
    <name evidence="2" type="ORF">EJ995_04790</name>
</gene>
<evidence type="ECO:0000256" key="1">
    <source>
        <dbReference type="SAM" id="Phobius"/>
    </source>
</evidence>
<feature type="transmembrane region" description="Helical" evidence="1">
    <location>
        <begin position="313"/>
        <end position="330"/>
    </location>
</feature>
<organism evidence="2 3">
    <name type="scientific">Nonlabens ponticola</name>
    <dbReference type="NCBI Taxonomy" id="2496866"/>
    <lineage>
        <taxon>Bacteria</taxon>
        <taxon>Pseudomonadati</taxon>
        <taxon>Bacteroidota</taxon>
        <taxon>Flavobacteriia</taxon>
        <taxon>Flavobacteriales</taxon>
        <taxon>Flavobacteriaceae</taxon>
        <taxon>Nonlabens</taxon>
    </lineage>
</organism>
<feature type="transmembrane region" description="Helical" evidence="1">
    <location>
        <begin position="179"/>
        <end position="197"/>
    </location>
</feature>
<feature type="transmembrane region" description="Helical" evidence="1">
    <location>
        <begin position="254"/>
        <end position="274"/>
    </location>
</feature>
<keyword evidence="3" id="KW-1185">Reference proteome</keyword>
<feature type="transmembrane region" description="Helical" evidence="1">
    <location>
        <begin position="209"/>
        <end position="242"/>
    </location>
</feature>
<dbReference type="GO" id="GO:0005886">
    <property type="term" value="C:plasma membrane"/>
    <property type="evidence" value="ECO:0007669"/>
    <property type="project" value="UniProtKB-SubCell"/>
</dbReference>
<feature type="transmembrane region" description="Helical" evidence="1">
    <location>
        <begin position="434"/>
        <end position="452"/>
    </location>
</feature>
<dbReference type="GO" id="GO:0016758">
    <property type="term" value="F:hexosyltransferase activity"/>
    <property type="evidence" value="ECO:0007669"/>
    <property type="project" value="InterPro"/>
</dbReference>
<dbReference type="EMBL" id="CP034549">
    <property type="protein sequence ID" value="AZQ43582.1"/>
    <property type="molecule type" value="Genomic_DNA"/>
</dbReference>
<feature type="transmembrane region" description="Helical" evidence="1">
    <location>
        <begin position="7"/>
        <end position="23"/>
    </location>
</feature>
<sequence length="467" mass="53351">MKARLQNGFGILLILSFLGYSFLSTLSRKQYYPSLLTYIGLFALFLALCWMAKTATEKRWELFSAWLGNFFKAKSSFVAWLLAGVVLRLVLLWVTPWLSQDFFRFIWDGHLSLNGFNPYLYLPDDLIVSGADFIPNAEFLHASMGSLSSGHFTNYPPLNQFFFAAAAYLGGDSLLHTVIWMRVFIILADVVTFIYGIKLLRLLGKPDWLILLYYLNPFVIVELTGNLHWEGVMACFMLIGVYHFICYDKWRSGLFLGFGVLVKLLPVLVFPLVVRARKFKWIVLFYITAAVTIIAGFAPLVSGELIEKYAASIGLWFGTFEFNASIYYVIRAIGYEVTGYNIIGTVGKILPLITIAVIILLSLLRQNKYPEVLLTSILLAFTTYLLLSTTVHPWYLTIPLLFSLFTRYRFMVVWSCLVFVSYSAYANADYSENFWWIGLEYGVVLFICILELTGKSIFSARTNQLNR</sequence>
<keyword evidence="1" id="KW-0812">Transmembrane</keyword>
<proteinExistence type="predicted"/>
<feature type="transmembrane region" description="Helical" evidence="1">
    <location>
        <begin position="281"/>
        <end position="301"/>
    </location>
</feature>
<feature type="transmembrane region" description="Helical" evidence="1">
    <location>
        <begin position="408"/>
        <end position="428"/>
    </location>
</feature>